<feature type="coiled-coil region" evidence="1">
    <location>
        <begin position="232"/>
        <end position="263"/>
    </location>
</feature>
<feature type="compositionally biased region" description="Basic residues" evidence="2">
    <location>
        <begin position="693"/>
        <end position="704"/>
    </location>
</feature>
<feature type="compositionally biased region" description="Polar residues" evidence="2">
    <location>
        <begin position="668"/>
        <end position="681"/>
    </location>
</feature>
<organism evidence="3 4">
    <name type="scientific">Cotesia typhae</name>
    <dbReference type="NCBI Taxonomy" id="2053667"/>
    <lineage>
        <taxon>Eukaryota</taxon>
        <taxon>Metazoa</taxon>
        <taxon>Ecdysozoa</taxon>
        <taxon>Arthropoda</taxon>
        <taxon>Hexapoda</taxon>
        <taxon>Insecta</taxon>
        <taxon>Pterygota</taxon>
        <taxon>Neoptera</taxon>
        <taxon>Endopterygota</taxon>
        <taxon>Hymenoptera</taxon>
        <taxon>Apocrita</taxon>
        <taxon>Ichneumonoidea</taxon>
        <taxon>Braconidae</taxon>
        <taxon>Microgastrinae</taxon>
        <taxon>Cotesia</taxon>
    </lineage>
</organism>
<feature type="coiled-coil region" evidence="1">
    <location>
        <begin position="385"/>
        <end position="486"/>
    </location>
</feature>
<evidence type="ECO:0000256" key="2">
    <source>
        <dbReference type="SAM" id="MobiDB-lite"/>
    </source>
</evidence>
<feature type="coiled-coil region" evidence="1">
    <location>
        <begin position="162"/>
        <end position="207"/>
    </location>
</feature>
<keyword evidence="1" id="KW-0175">Coiled coil</keyword>
<protein>
    <submittedName>
        <fullName evidence="3">Uncharacterized protein</fullName>
    </submittedName>
</protein>
<dbReference type="AlphaFoldDB" id="A0A8J5R313"/>
<dbReference type="Proteomes" id="UP000729913">
    <property type="component" value="Unassembled WGS sequence"/>
</dbReference>
<proteinExistence type="predicted"/>
<feature type="coiled-coil region" evidence="1">
    <location>
        <begin position="74"/>
        <end position="129"/>
    </location>
</feature>
<comment type="caution">
    <text evidence="3">The sequence shown here is derived from an EMBL/GenBank/DDBJ whole genome shotgun (WGS) entry which is preliminary data.</text>
</comment>
<keyword evidence="4" id="KW-1185">Reference proteome</keyword>
<dbReference type="EMBL" id="JAAOIC020000019">
    <property type="protein sequence ID" value="KAG8040842.1"/>
    <property type="molecule type" value="Genomic_DNA"/>
</dbReference>
<reference evidence="3" key="1">
    <citation type="submission" date="2020-03" db="EMBL/GenBank/DDBJ databases">
        <authorList>
            <person name="Chebbi M.A."/>
            <person name="Drezen J.M."/>
        </authorList>
    </citation>
    <scope>NUCLEOTIDE SEQUENCE</scope>
    <source>
        <tissue evidence="3">Whole body</tissue>
    </source>
</reference>
<gene>
    <name evidence="3" type="ORF">G9C98_001830</name>
</gene>
<reference evidence="3" key="2">
    <citation type="submission" date="2021-04" db="EMBL/GenBank/DDBJ databases">
        <title>Genome-wide patterns of bracovirus chromosomal integration into multiple host tissues during parasitism.</title>
        <authorList>
            <person name="Chebbi M.A.C."/>
        </authorList>
    </citation>
    <scope>NUCLEOTIDE SEQUENCE</scope>
    <source>
        <tissue evidence="3">Whole body</tissue>
    </source>
</reference>
<dbReference type="OrthoDB" id="7682240at2759"/>
<feature type="region of interest" description="Disordered" evidence="2">
    <location>
        <begin position="668"/>
        <end position="704"/>
    </location>
</feature>
<evidence type="ECO:0000313" key="4">
    <source>
        <dbReference type="Proteomes" id="UP000729913"/>
    </source>
</evidence>
<accession>A0A8J5R313</accession>
<name>A0A8J5R313_9HYME</name>
<feature type="coiled-coil region" evidence="1">
    <location>
        <begin position="512"/>
        <end position="546"/>
    </location>
</feature>
<feature type="compositionally biased region" description="Low complexity" evidence="2">
    <location>
        <begin position="682"/>
        <end position="692"/>
    </location>
</feature>
<evidence type="ECO:0000256" key="1">
    <source>
        <dbReference type="SAM" id="Coils"/>
    </source>
</evidence>
<evidence type="ECO:0000313" key="3">
    <source>
        <dbReference type="EMBL" id="KAG8040842.1"/>
    </source>
</evidence>
<sequence>MNQKSSKRKNSIDIIQDGPTSKVLRRTSSLESSSSNLEKSNHQFLEKIKAIWRTTSSGAKNSLTYEGQDIKTKIKEDEAKYEHAAKTLQLCQNELESLENNVSEFRIAFEKIIAQNQNLKEKYADALKLSESFTKYVSYINNTMTRCENHAKVLEKMYKDVITKLREDNDLLSKKIDELNRLIASKKEELKVHLEEIKLELARSKMKYETIHDNILQQEEETKKIINQLKINDEINKHKKSYENEFKNSIKELEESLVEEEKKSLKQMNLIEESKIEEIKDCDQKKLSLLYEECNEAETAMKYIQEQKSEILKKYQQKKKFADFSEKKSKQLLSQVVYVKAEMNKVTLALQNSNDEKISLEKIVDEVYNNCLIKLNEFELITREKSNFSNELKILNNKFKNEEEETKQLLDELENKESQLKEAIQSSDNVDKQVRDYQENKESKVAELKKELESITKSVKNILSENKEIKTDKKKLEREHNKESKIQANKYDECLNNLNNFSSSNDKITKELTISKKNVSSFETKIEKLKEEFANWKETVESKLKNHKIQSNIEHKSLSNFEHKNQSNIELETHTNNKYKNVTVLKSPSTYKSQNQPVKGGKIRVLENKVVDKVVKSILRPQTSLKSPKSPGRKLKFSIPEYANSKKNLDYFDASSIDEEYSKLSQSMLSSPKFRSSASQGSYSTPTSPATPTRKKFFKSRGTS</sequence>